<dbReference type="Pfam" id="PF09990">
    <property type="entry name" value="DUF2231"/>
    <property type="match status" value="1"/>
</dbReference>
<keyword evidence="1" id="KW-0812">Transmembrane</keyword>
<dbReference type="EMBL" id="JBHLXH010000001">
    <property type="protein sequence ID" value="MFC0222984.1"/>
    <property type="molecule type" value="Genomic_DNA"/>
</dbReference>
<evidence type="ECO:0000256" key="1">
    <source>
        <dbReference type="SAM" id="Phobius"/>
    </source>
</evidence>
<evidence type="ECO:0000313" key="3">
    <source>
        <dbReference type="EMBL" id="MFC0222984.1"/>
    </source>
</evidence>
<evidence type="ECO:0000313" key="4">
    <source>
        <dbReference type="Proteomes" id="UP001589698"/>
    </source>
</evidence>
<dbReference type="Proteomes" id="UP001589698">
    <property type="component" value="Unassembled WGS sequence"/>
</dbReference>
<gene>
    <name evidence="3" type="ORF">ACFFJG_10860</name>
</gene>
<keyword evidence="1" id="KW-1133">Transmembrane helix</keyword>
<dbReference type="RefSeq" id="WP_378518716.1">
    <property type="nucleotide sequence ID" value="NZ_CBCSDI010000022.1"/>
</dbReference>
<name>A0ABV6E1X9_9ACTN</name>
<keyword evidence="1" id="KW-0472">Membrane</keyword>
<comment type="caution">
    <text evidence="3">The sequence shown here is derived from an EMBL/GenBank/DDBJ whole genome shotgun (WGS) entry which is preliminary data.</text>
</comment>
<feature type="transmembrane region" description="Helical" evidence="1">
    <location>
        <begin position="12"/>
        <end position="34"/>
    </location>
</feature>
<accession>A0ABV6E1X9</accession>
<feature type="domain" description="DUF2231" evidence="2">
    <location>
        <begin position="7"/>
        <end position="150"/>
    </location>
</feature>
<proteinExistence type="predicted"/>
<organism evidence="3 4">
    <name type="scientific">Nocardioides zeicaulis</name>
    <dbReference type="NCBI Taxonomy" id="1776857"/>
    <lineage>
        <taxon>Bacteria</taxon>
        <taxon>Bacillati</taxon>
        <taxon>Actinomycetota</taxon>
        <taxon>Actinomycetes</taxon>
        <taxon>Propionibacteriales</taxon>
        <taxon>Nocardioidaceae</taxon>
        <taxon>Nocardioides</taxon>
    </lineage>
</organism>
<feature type="transmembrane region" description="Helical" evidence="1">
    <location>
        <begin position="115"/>
        <end position="135"/>
    </location>
</feature>
<reference evidence="3 4" key="1">
    <citation type="submission" date="2024-09" db="EMBL/GenBank/DDBJ databases">
        <authorList>
            <person name="Sun Q."/>
            <person name="Mori K."/>
        </authorList>
    </citation>
    <scope>NUCLEOTIDE SEQUENCE [LARGE SCALE GENOMIC DNA]</scope>
    <source>
        <strain evidence="3 4">CCM 8654</strain>
    </source>
</reference>
<feature type="transmembrane region" description="Helical" evidence="1">
    <location>
        <begin position="46"/>
        <end position="64"/>
    </location>
</feature>
<dbReference type="InterPro" id="IPR019251">
    <property type="entry name" value="DUF2231_TM"/>
</dbReference>
<evidence type="ECO:0000259" key="2">
    <source>
        <dbReference type="Pfam" id="PF09990"/>
    </source>
</evidence>
<keyword evidence="4" id="KW-1185">Reference proteome</keyword>
<protein>
    <submittedName>
        <fullName evidence="3">DUF2231 domain-containing protein</fullName>
    </submittedName>
</protein>
<sequence>MFDTIAGLPVHALVVHAVVVLGPLSALMLLAYALRPGWRTGLRWPTVVLAVGTAVAAWVATQSGEALEHRVGDPGYDHAEKGDLAAISMYVLAGATLVVVFLLARAGQAARTSVVGAVVALAAAGFAIFAVVNAGHSGASSVWKDIVANTSPSSEGGDDD</sequence>
<feature type="transmembrane region" description="Helical" evidence="1">
    <location>
        <begin position="84"/>
        <end position="103"/>
    </location>
</feature>